<sequence>MGTAGIPPLGVKGRKVLIITYYWPPAGGPGVQRWLKFVKYLPDYGLEPVVYIPENPTYPLLDEGLLSDVNPNLTILKQRITEPYAWASMFSKGSTKKISSGIIPNKKKQSLTQRIMLWVRGNLFIPDARVLWVKPSVAYLSKYIQENSIDTVITTGPPHSLHLIGLKLKEKLDIKWVADFRDPWTTIGYHKELKLSASAEKKHKALEKQVLNTADIVLVTSPTTKKEFEALTNRPIHVITNGYDVEKITKQPLDEKFTLAHIGSFLSERNPKILWDALAELISENKDFQSKFELKLIGAVSMEVLHSIAEANLNSYVNNLGYVSHEKAIIEQRKSQVLLLVEIDSDDTKCIIPGKLFEYMVSERPVLAIGPKDADFAAIMQSTNTGIFVTYDEKAKLKQAILSYFEYYQNGTLQSHAVGLQQYSRKNLTGELAKVLEGVTK</sequence>
<dbReference type="Proteomes" id="UP001464555">
    <property type="component" value="Unassembled WGS sequence"/>
</dbReference>
<feature type="domain" description="Glycosyltransferase subfamily 4-like N-terminal" evidence="2">
    <location>
        <begin position="119"/>
        <end position="246"/>
    </location>
</feature>
<dbReference type="PANTHER" id="PTHR46401:SF2">
    <property type="entry name" value="GLYCOSYLTRANSFERASE WBBK-RELATED"/>
    <property type="match status" value="1"/>
</dbReference>
<name>A0ABU9I1X8_9FLAO</name>
<evidence type="ECO:0000313" key="4">
    <source>
        <dbReference type="Proteomes" id="UP001464555"/>
    </source>
</evidence>
<dbReference type="Gene3D" id="3.40.50.2000">
    <property type="entry name" value="Glycogen Phosphorylase B"/>
    <property type="match status" value="2"/>
</dbReference>
<dbReference type="PANTHER" id="PTHR46401">
    <property type="entry name" value="GLYCOSYLTRANSFERASE WBBK-RELATED"/>
    <property type="match status" value="1"/>
</dbReference>
<dbReference type="RefSeq" id="WP_341698094.1">
    <property type="nucleotide sequence ID" value="NZ_JBBYHR010000010.1"/>
</dbReference>
<protein>
    <submittedName>
        <fullName evidence="3">Glycosyltransferase family 4 protein</fullName>
    </submittedName>
</protein>
<evidence type="ECO:0000313" key="3">
    <source>
        <dbReference type="EMBL" id="MEL1245797.1"/>
    </source>
</evidence>
<dbReference type="InterPro" id="IPR028098">
    <property type="entry name" value="Glyco_trans_4-like_N"/>
</dbReference>
<keyword evidence="4" id="KW-1185">Reference proteome</keyword>
<dbReference type="EMBL" id="JBBYHR010000010">
    <property type="protein sequence ID" value="MEL1245797.1"/>
    <property type="molecule type" value="Genomic_DNA"/>
</dbReference>
<reference evidence="3 4" key="1">
    <citation type="submission" date="2024-04" db="EMBL/GenBank/DDBJ databases">
        <title>Flavobacterium sp. DGU11 16S ribosomal RNA gene Genome sequencing and assembly.</title>
        <authorList>
            <person name="Park S."/>
        </authorList>
    </citation>
    <scope>NUCLEOTIDE SEQUENCE [LARGE SCALE GENOMIC DNA]</scope>
    <source>
        <strain evidence="3 4">DGU11</strain>
    </source>
</reference>
<dbReference type="Pfam" id="PF13439">
    <property type="entry name" value="Glyco_transf_4"/>
    <property type="match status" value="1"/>
</dbReference>
<keyword evidence="1" id="KW-0808">Transferase</keyword>
<proteinExistence type="predicted"/>
<evidence type="ECO:0000259" key="2">
    <source>
        <dbReference type="Pfam" id="PF13439"/>
    </source>
</evidence>
<dbReference type="CDD" id="cd03794">
    <property type="entry name" value="GT4_WbuB-like"/>
    <property type="match status" value="1"/>
</dbReference>
<dbReference type="Pfam" id="PF13692">
    <property type="entry name" value="Glyco_trans_1_4"/>
    <property type="match status" value="1"/>
</dbReference>
<dbReference type="SUPFAM" id="SSF53756">
    <property type="entry name" value="UDP-Glycosyltransferase/glycogen phosphorylase"/>
    <property type="match status" value="1"/>
</dbReference>
<comment type="caution">
    <text evidence="3">The sequence shown here is derived from an EMBL/GenBank/DDBJ whole genome shotgun (WGS) entry which is preliminary data.</text>
</comment>
<gene>
    <name evidence="3" type="ORF">AAEO56_16105</name>
</gene>
<accession>A0ABU9I1X8</accession>
<evidence type="ECO:0000256" key="1">
    <source>
        <dbReference type="ARBA" id="ARBA00022679"/>
    </source>
</evidence>
<organism evidence="3 4">
    <name type="scientific">Flavobacterium arundinis</name>
    <dbReference type="NCBI Taxonomy" id="3139143"/>
    <lineage>
        <taxon>Bacteria</taxon>
        <taxon>Pseudomonadati</taxon>
        <taxon>Bacteroidota</taxon>
        <taxon>Flavobacteriia</taxon>
        <taxon>Flavobacteriales</taxon>
        <taxon>Flavobacteriaceae</taxon>
        <taxon>Flavobacterium</taxon>
    </lineage>
</organism>